<proteinExistence type="predicted"/>
<dbReference type="InterPro" id="IPR013078">
    <property type="entry name" value="His_Pase_superF_clade-1"/>
</dbReference>
<dbReference type="Pfam" id="PF00300">
    <property type="entry name" value="His_Phos_1"/>
    <property type="match status" value="1"/>
</dbReference>
<accession>A0A9X1WIR3</accession>
<name>A0A9X1WIR3_9CORY</name>
<reference evidence="1" key="1">
    <citation type="submission" date="2022-04" db="EMBL/GenBank/DDBJ databases">
        <title>Corynebacterium kalidii LD5P10.</title>
        <authorList>
            <person name="Sun J.Q."/>
        </authorList>
    </citation>
    <scope>NUCLEOTIDE SEQUENCE</scope>
    <source>
        <strain evidence="1">LD5P10</strain>
    </source>
</reference>
<dbReference type="EMBL" id="JALIEA010000016">
    <property type="protein sequence ID" value="MCJ7858968.1"/>
    <property type="molecule type" value="Genomic_DNA"/>
</dbReference>
<keyword evidence="2" id="KW-1185">Reference proteome</keyword>
<dbReference type="Proteomes" id="UP001139207">
    <property type="component" value="Unassembled WGS sequence"/>
</dbReference>
<evidence type="ECO:0000313" key="2">
    <source>
        <dbReference type="Proteomes" id="UP001139207"/>
    </source>
</evidence>
<dbReference type="SUPFAM" id="SSF53254">
    <property type="entry name" value="Phosphoglycerate mutase-like"/>
    <property type="match status" value="1"/>
</dbReference>
<evidence type="ECO:0000313" key="1">
    <source>
        <dbReference type="EMBL" id="MCJ7858968.1"/>
    </source>
</evidence>
<gene>
    <name evidence="1" type="ORF">MUN33_09640</name>
</gene>
<dbReference type="AlphaFoldDB" id="A0A9X1WIR3"/>
<protein>
    <submittedName>
        <fullName evidence="1">Phosphoglycerate mutase family protein</fullName>
    </submittedName>
</protein>
<comment type="caution">
    <text evidence="1">The sequence shown here is derived from an EMBL/GenBank/DDBJ whole genome shotgun (WGS) entry which is preliminary data.</text>
</comment>
<dbReference type="SMART" id="SM00855">
    <property type="entry name" value="PGAM"/>
    <property type="match status" value="1"/>
</dbReference>
<dbReference type="InterPro" id="IPR029033">
    <property type="entry name" value="His_PPase_superfam"/>
</dbReference>
<sequence>MGVIYLVRHGQAGAGMGGVGSLDDGAVEKHYDGLTARGRRQAEVVARSLVERIGRPGEPAAATVFCGPLHRQHDTALAVASALGAGAPVSDPAWKEFDSDTVVVPWLRRNPGTARRLQGVMQDARRGAAGAAGAEVGAGVESVVGEVLDGALGEWVEGAGFREFRETVLGGLDRATAAARADGAVVVATSAGVIATCTAAVSGLPHQAVPSLVGTVFNASVTVLRVADDAGRHRGGGAGVDLVSFNEHAHLDRADARGDLTVI</sequence>
<dbReference type="RefSeq" id="WP_244804704.1">
    <property type="nucleotide sequence ID" value="NZ_JALIEA010000016.1"/>
</dbReference>
<organism evidence="1 2">
    <name type="scientific">Corynebacterium kalidii</name>
    <dbReference type="NCBI Taxonomy" id="2931982"/>
    <lineage>
        <taxon>Bacteria</taxon>
        <taxon>Bacillati</taxon>
        <taxon>Actinomycetota</taxon>
        <taxon>Actinomycetes</taxon>
        <taxon>Mycobacteriales</taxon>
        <taxon>Corynebacteriaceae</taxon>
        <taxon>Corynebacterium</taxon>
    </lineage>
</organism>
<dbReference type="Gene3D" id="3.40.50.1240">
    <property type="entry name" value="Phosphoglycerate mutase-like"/>
    <property type="match status" value="1"/>
</dbReference>
<dbReference type="CDD" id="cd07067">
    <property type="entry name" value="HP_PGM_like"/>
    <property type="match status" value="1"/>
</dbReference>